<evidence type="ECO:0000313" key="12">
    <source>
        <dbReference type="Proteomes" id="UP001389717"/>
    </source>
</evidence>
<evidence type="ECO:0000256" key="8">
    <source>
        <dbReference type="ARBA" id="ARBA00048141"/>
    </source>
</evidence>
<keyword evidence="5 9" id="KW-0547">Nucleotide-binding</keyword>
<name>A0ABU9KCN5_9BACI</name>
<keyword evidence="7 9" id="KW-0067">ATP-binding</keyword>
<dbReference type="Proteomes" id="UP001389717">
    <property type="component" value="Unassembled WGS sequence"/>
</dbReference>
<keyword evidence="4 9" id="KW-0808">Transferase</keyword>
<dbReference type="NCBIfam" id="TIGR00761">
    <property type="entry name" value="argB"/>
    <property type="match status" value="1"/>
</dbReference>
<dbReference type="Gene3D" id="3.40.1160.10">
    <property type="entry name" value="Acetylglutamate kinase-like"/>
    <property type="match status" value="1"/>
</dbReference>
<proteinExistence type="inferred from homology"/>
<keyword evidence="2 9" id="KW-0055">Arginine biosynthesis</keyword>
<comment type="function">
    <text evidence="9">Catalyzes the ATP-dependent phosphorylation of N-acetyl-L-glutamate.</text>
</comment>
<accession>A0ABU9KCN5</accession>
<comment type="catalytic activity">
    <reaction evidence="8 9">
        <text>N-acetyl-L-glutamate + ATP = N-acetyl-L-glutamyl 5-phosphate + ADP</text>
        <dbReference type="Rhea" id="RHEA:14629"/>
        <dbReference type="ChEBI" id="CHEBI:30616"/>
        <dbReference type="ChEBI" id="CHEBI:44337"/>
        <dbReference type="ChEBI" id="CHEBI:57936"/>
        <dbReference type="ChEBI" id="CHEBI:456216"/>
        <dbReference type="EC" id="2.7.2.8"/>
    </reaction>
</comment>
<keyword evidence="3 9" id="KW-0028">Amino-acid biosynthesis</keyword>
<comment type="caution">
    <text evidence="11">The sequence shown here is derived from an EMBL/GenBank/DDBJ whole genome shotgun (WGS) entry which is preliminary data.</text>
</comment>
<dbReference type="CDD" id="cd04238">
    <property type="entry name" value="AAK_NAGK-like"/>
    <property type="match status" value="1"/>
</dbReference>
<keyword evidence="9" id="KW-0963">Cytoplasm</keyword>
<comment type="subcellular location">
    <subcellularLocation>
        <location evidence="9">Cytoplasm</location>
    </subcellularLocation>
</comment>
<evidence type="ECO:0000256" key="1">
    <source>
        <dbReference type="ARBA" id="ARBA00004828"/>
    </source>
</evidence>
<reference evidence="11 12" key="1">
    <citation type="submission" date="2024-04" db="EMBL/GenBank/DDBJ databases">
        <title>Bacillus oryzaecorticis sp. nov., a moderately halophilic bacterium isolated from rice husks.</title>
        <authorList>
            <person name="Zhu H.-S."/>
        </authorList>
    </citation>
    <scope>NUCLEOTIDE SEQUENCE [LARGE SCALE GENOMIC DNA]</scope>
    <source>
        <strain evidence="11 12">ZC255</strain>
    </source>
</reference>
<evidence type="ECO:0000256" key="3">
    <source>
        <dbReference type="ARBA" id="ARBA00022605"/>
    </source>
</evidence>
<feature type="binding site" evidence="9">
    <location>
        <position position="163"/>
    </location>
    <ligand>
        <name>substrate</name>
    </ligand>
</feature>
<dbReference type="InterPro" id="IPR001048">
    <property type="entry name" value="Asp/Glu/Uridylate_kinase"/>
</dbReference>
<evidence type="ECO:0000313" key="11">
    <source>
        <dbReference type="EMBL" id="MEL3973876.1"/>
    </source>
</evidence>
<gene>
    <name evidence="9 11" type="primary">argB</name>
    <name evidence="11" type="ORF">AAEO50_16450</name>
</gene>
<evidence type="ECO:0000256" key="9">
    <source>
        <dbReference type="HAMAP-Rule" id="MF_00082"/>
    </source>
</evidence>
<evidence type="ECO:0000256" key="5">
    <source>
        <dbReference type="ARBA" id="ARBA00022741"/>
    </source>
</evidence>
<organism evidence="11 12">
    <name type="scientific">Rossellomorea oryzaecorticis</name>
    <dbReference type="NCBI Taxonomy" id="1396505"/>
    <lineage>
        <taxon>Bacteria</taxon>
        <taxon>Bacillati</taxon>
        <taxon>Bacillota</taxon>
        <taxon>Bacilli</taxon>
        <taxon>Bacillales</taxon>
        <taxon>Bacillaceae</taxon>
        <taxon>Rossellomorea</taxon>
    </lineage>
</organism>
<evidence type="ECO:0000259" key="10">
    <source>
        <dbReference type="Pfam" id="PF00696"/>
    </source>
</evidence>
<evidence type="ECO:0000256" key="2">
    <source>
        <dbReference type="ARBA" id="ARBA00022571"/>
    </source>
</evidence>
<comment type="similarity">
    <text evidence="9">Belongs to the acetylglutamate kinase family. ArgB subfamily.</text>
</comment>
<feature type="site" description="Transition state stabilizer" evidence="9">
    <location>
        <position position="222"/>
    </location>
</feature>
<dbReference type="PANTHER" id="PTHR23342">
    <property type="entry name" value="N-ACETYLGLUTAMATE SYNTHASE"/>
    <property type="match status" value="1"/>
</dbReference>
<evidence type="ECO:0000256" key="4">
    <source>
        <dbReference type="ARBA" id="ARBA00022679"/>
    </source>
</evidence>
<sequence>MSKSMPVTERDMLVIKLGGSILYNLSPQFFESLAEMAKEYNAVIVHGGGPEITNMLNRLGIETTFINGQRKTTEQVFEVAEMILKGKVNSYLTNRLNQHGLNAVGLCGYDANLLKASLIDEESLGLVGEIEEVKDDFLAGMISAGYLPVIAPLALTEEGTKVNINADLAAASIAKATGAGKLLYVTDVPGILQEGKMIPEATTEEIHQLIESGVISGGMIPKVRSALSVLSPSIKEVMIVGGQQAIFQSGSIQGTTIIDKGAVAAT</sequence>
<dbReference type="SUPFAM" id="SSF53633">
    <property type="entry name" value="Carbamate kinase-like"/>
    <property type="match status" value="1"/>
</dbReference>
<protein>
    <recommendedName>
        <fullName evidence="9">Acetylglutamate kinase</fullName>
        <ecNumber evidence="9">2.7.2.8</ecNumber>
    </recommendedName>
    <alternativeName>
        <fullName evidence="9">N-acetyl-L-glutamate 5-phosphotransferase</fullName>
    </alternativeName>
    <alternativeName>
        <fullName evidence="9">NAG kinase</fullName>
        <shortName evidence="9">NAGK</shortName>
    </alternativeName>
</protein>
<comment type="pathway">
    <text evidence="1 9">Amino-acid biosynthesis; L-arginine biosynthesis; N(2)-acetyl-L-ornithine from L-glutamate: step 2/4.</text>
</comment>
<dbReference type="HAMAP" id="MF_00082">
    <property type="entry name" value="ArgB"/>
    <property type="match status" value="1"/>
</dbReference>
<dbReference type="EC" id="2.7.2.8" evidence="9"/>
<keyword evidence="12" id="KW-1185">Reference proteome</keyword>
<dbReference type="PANTHER" id="PTHR23342:SF0">
    <property type="entry name" value="N-ACETYLGLUTAMATE SYNTHASE, MITOCHONDRIAL"/>
    <property type="match status" value="1"/>
</dbReference>
<dbReference type="InterPro" id="IPR037528">
    <property type="entry name" value="ArgB"/>
</dbReference>
<dbReference type="InterPro" id="IPR004662">
    <property type="entry name" value="AcgluKinase_fam"/>
</dbReference>
<evidence type="ECO:0000256" key="6">
    <source>
        <dbReference type="ARBA" id="ARBA00022777"/>
    </source>
</evidence>
<feature type="binding site" evidence="9">
    <location>
        <begin position="48"/>
        <end position="49"/>
    </location>
    <ligand>
        <name>substrate</name>
    </ligand>
</feature>
<feature type="site" description="Transition state stabilizer" evidence="9">
    <location>
        <position position="16"/>
    </location>
</feature>
<keyword evidence="6 9" id="KW-0418">Kinase</keyword>
<feature type="binding site" evidence="9">
    <location>
        <position position="70"/>
    </location>
    <ligand>
        <name>substrate</name>
    </ligand>
</feature>
<feature type="domain" description="Aspartate/glutamate/uridylate kinase" evidence="10">
    <location>
        <begin position="12"/>
        <end position="239"/>
    </location>
</feature>
<dbReference type="InterPro" id="IPR036393">
    <property type="entry name" value="AceGlu_kinase-like_sf"/>
</dbReference>
<dbReference type="GO" id="GO:0003991">
    <property type="term" value="F:acetylglutamate kinase activity"/>
    <property type="evidence" value="ECO:0007669"/>
    <property type="project" value="UniProtKB-EC"/>
</dbReference>
<dbReference type="PIRSF" id="PIRSF000728">
    <property type="entry name" value="NAGK"/>
    <property type="match status" value="1"/>
</dbReference>
<evidence type="ECO:0000256" key="7">
    <source>
        <dbReference type="ARBA" id="ARBA00022840"/>
    </source>
</evidence>
<dbReference type="Pfam" id="PF00696">
    <property type="entry name" value="AA_kinase"/>
    <property type="match status" value="1"/>
</dbReference>
<dbReference type="EMBL" id="JBBYAF010000037">
    <property type="protein sequence ID" value="MEL3973876.1"/>
    <property type="molecule type" value="Genomic_DNA"/>
</dbReference>